<dbReference type="AlphaFoldDB" id="L1IQX6"/>
<dbReference type="SUPFAM" id="SSF52833">
    <property type="entry name" value="Thioredoxin-like"/>
    <property type="match status" value="1"/>
</dbReference>
<accession>L1IQX6</accession>
<dbReference type="PANTHER" id="PTHR45694">
    <property type="entry name" value="GLUTAREDOXIN 2"/>
    <property type="match status" value="1"/>
</dbReference>
<organism evidence="3">
    <name type="scientific">Guillardia theta (strain CCMP2712)</name>
    <name type="common">Cryptophyte</name>
    <dbReference type="NCBI Taxonomy" id="905079"/>
    <lineage>
        <taxon>Eukaryota</taxon>
        <taxon>Cryptophyceae</taxon>
        <taxon>Pyrenomonadales</taxon>
        <taxon>Geminigeraceae</taxon>
        <taxon>Guillardia</taxon>
    </lineage>
</organism>
<dbReference type="PRINTS" id="PR00160">
    <property type="entry name" value="GLUTAREDOXIN"/>
</dbReference>
<dbReference type="InterPro" id="IPR014025">
    <property type="entry name" value="Glutaredoxin_subgr"/>
</dbReference>
<dbReference type="Proteomes" id="UP000011087">
    <property type="component" value="Unassembled WGS sequence"/>
</dbReference>
<reference evidence="5" key="2">
    <citation type="submission" date="2012-11" db="EMBL/GenBank/DDBJ databases">
        <authorList>
            <person name="Kuo A."/>
            <person name="Curtis B.A."/>
            <person name="Tanifuji G."/>
            <person name="Burki F."/>
            <person name="Gruber A."/>
            <person name="Irimia M."/>
            <person name="Maruyama S."/>
            <person name="Arias M.C."/>
            <person name="Ball S.G."/>
            <person name="Gile G.H."/>
            <person name="Hirakawa Y."/>
            <person name="Hopkins J.F."/>
            <person name="Rensing S.A."/>
            <person name="Schmutz J."/>
            <person name="Symeonidi A."/>
            <person name="Elias M."/>
            <person name="Eveleigh R.J."/>
            <person name="Herman E.K."/>
            <person name="Klute M.J."/>
            <person name="Nakayama T."/>
            <person name="Obornik M."/>
            <person name="Reyes-Prieto A."/>
            <person name="Armbrust E.V."/>
            <person name="Aves S.J."/>
            <person name="Beiko R.G."/>
            <person name="Coutinho P."/>
            <person name="Dacks J.B."/>
            <person name="Durnford D.G."/>
            <person name="Fast N.M."/>
            <person name="Green B.R."/>
            <person name="Grisdale C."/>
            <person name="Hempe F."/>
            <person name="Henrissat B."/>
            <person name="Hoppner M.P."/>
            <person name="Ishida K.-I."/>
            <person name="Kim E."/>
            <person name="Koreny L."/>
            <person name="Kroth P.G."/>
            <person name="Liu Y."/>
            <person name="Malik S.-B."/>
            <person name="Maier U.G."/>
            <person name="McRose D."/>
            <person name="Mock T."/>
            <person name="Neilson J.A."/>
            <person name="Onodera N.T."/>
            <person name="Poole A.M."/>
            <person name="Pritham E.J."/>
            <person name="Richards T.A."/>
            <person name="Rocap G."/>
            <person name="Roy S.W."/>
            <person name="Sarai C."/>
            <person name="Schaack S."/>
            <person name="Shirato S."/>
            <person name="Slamovits C.H."/>
            <person name="Spencer D.F."/>
            <person name="Suzuki S."/>
            <person name="Worden A.Z."/>
            <person name="Zauner S."/>
            <person name="Barry K."/>
            <person name="Bell C."/>
            <person name="Bharti A.K."/>
            <person name="Crow J.A."/>
            <person name="Grimwood J."/>
            <person name="Kramer R."/>
            <person name="Lindquist E."/>
            <person name="Lucas S."/>
            <person name="Salamov A."/>
            <person name="McFadden G.I."/>
            <person name="Lane C.E."/>
            <person name="Keeling P.J."/>
            <person name="Gray M.W."/>
            <person name="Grigoriev I.V."/>
            <person name="Archibald J.M."/>
        </authorList>
    </citation>
    <scope>NUCLEOTIDE SEQUENCE</scope>
    <source>
        <strain evidence="5">CCMP2712</strain>
    </source>
</reference>
<evidence type="ECO:0000313" key="4">
    <source>
        <dbReference type="EnsemblProtists" id="EKX38663"/>
    </source>
</evidence>
<proteinExistence type="predicted"/>
<dbReference type="GO" id="GO:0005737">
    <property type="term" value="C:cytoplasm"/>
    <property type="evidence" value="ECO:0007669"/>
    <property type="project" value="TreeGrafter"/>
</dbReference>
<evidence type="ECO:0000259" key="2">
    <source>
        <dbReference type="Pfam" id="PF00462"/>
    </source>
</evidence>
<keyword evidence="5" id="KW-1185">Reference proteome</keyword>
<dbReference type="EMBL" id="JH993046">
    <property type="protein sequence ID" value="EKX38663.1"/>
    <property type="molecule type" value="Genomic_DNA"/>
</dbReference>
<sequence length="246" mass="26758">MAPRWALVAMAMAMADVGGVLSFQHAGAIGTRIGTMARRAAVSPPSPLRLAMKEQEEKPEARGNFLTNFIYNLEMLRVSKSSETPTADNGGWSGEPKEWALEGSFAQKASEISQKGFAASIKQWIAESIAGEYDKEAVNKRIDETIARSPVAMFSFSKCPFCLRSKELLLNEIGIDKSNIKIIECDEDPQGNAIRAELGKRTGRTSMPSIWIREQGFVGGCNDGPGIVPLHKEGKLRGMLEAAKAL</sequence>
<dbReference type="GeneID" id="17295425"/>
<dbReference type="Pfam" id="PF00462">
    <property type="entry name" value="Glutaredoxin"/>
    <property type="match status" value="1"/>
</dbReference>
<dbReference type="RefSeq" id="XP_005825643.1">
    <property type="nucleotide sequence ID" value="XM_005825586.1"/>
</dbReference>
<name>L1IQX6_GUITC</name>
<dbReference type="GO" id="GO:0034599">
    <property type="term" value="P:cellular response to oxidative stress"/>
    <property type="evidence" value="ECO:0007669"/>
    <property type="project" value="TreeGrafter"/>
</dbReference>
<dbReference type="eggNOG" id="KOG1752">
    <property type="taxonomic scope" value="Eukaryota"/>
</dbReference>
<evidence type="ECO:0000313" key="5">
    <source>
        <dbReference type="Proteomes" id="UP000011087"/>
    </source>
</evidence>
<dbReference type="GO" id="GO:0015038">
    <property type="term" value="F:glutathione disulfide oxidoreductase activity"/>
    <property type="evidence" value="ECO:0007669"/>
    <property type="project" value="TreeGrafter"/>
</dbReference>
<dbReference type="STRING" id="905079.L1IQX6"/>
<dbReference type="OrthoDB" id="418495at2759"/>
<dbReference type="EnsemblProtists" id="EKX38663">
    <property type="protein sequence ID" value="EKX38663"/>
    <property type="gene ID" value="GUITHDRAFT_89301"/>
</dbReference>
<dbReference type="HOGENOM" id="CLU_1130867_0_0_1"/>
<feature type="signal peptide" evidence="1">
    <location>
        <begin position="1"/>
        <end position="22"/>
    </location>
</feature>
<gene>
    <name evidence="3" type="ORF">GUITHDRAFT_89301</name>
</gene>
<evidence type="ECO:0000313" key="3">
    <source>
        <dbReference type="EMBL" id="EKX38663.1"/>
    </source>
</evidence>
<dbReference type="PROSITE" id="PS51354">
    <property type="entry name" value="GLUTAREDOXIN_2"/>
    <property type="match status" value="1"/>
</dbReference>
<reference evidence="4" key="3">
    <citation type="submission" date="2015-06" db="UniProtKB">
        <authorList>
            <consortium name="EnsemblProtists"/>
        </authorList>
    </citation>
    <scope>IDENTIFICATION</scope>
</reference>
<dbReference type="PaxDb" id="55529-EKX38663"/>
<feature type="domain" description="Glutaredoxin" evidence="2">
    <location>
        <begin position="151"/>
        <end position="215"/>
    </location>
</feature>
<dbReference type="InterPro" id="IPR002109">
    <property type="entry name" value="Glutaredoxin"/>
</dbReference>
<dbReference type="InterPro" id="IPR036249">
    <property type="entry name" value="Thioredoxin-like_sf"/>
</dbReference>
<feature type="chain" id="PRO_5008770375" description="Glutaredoxin domain-containing protein" evidence="1">
    <location>
        <begin position="23"/>
        <end position="246"/>
    </location>
</feature>
<dbReference type="PANTHER" id="PTHR45694:SF18">
    <property type="entry name" value="GLUTAREDOXIN-1-RELATED"/>
    <property type="match status" value="1"/>
</dbReference>
<reference evidence="3 5" key="1">
    <citation type="journal article" date="2012" name="Nature">
        <title>Algal genomes reveal evolutionary mosaicism and the fate of nucleomorphs.</title>
        <authorList>
            <consortium name="DOE Joint Genome Institute"/>
            <person name="Curtis B.A."/>
            <person name="Tanifuji G."/>
            <person name="Burki F."/>
            <person name="Gruber A."/>
            <person name="Irimia M."/>
            <person name="Maruyama S."/>
            <person name="Arias M.C."/>
            <person name="Ball S.G."/>
            <person name="Gile G.H."/>
            <person name="Hirakawa Y."/>
            <person name="Hopkins J.F."/>
            <person name="Kuo A."/>
            <person name="Rensing S.A."/>
            <person name="Schmutz J."/>
            <person name="Symeonidi A."/>
            <person name="Elias M."/>
            <person name="Eveleigh R.J."/>
            <person name="Herman E.K."/>
            <person name="Klute M.J."/>
            <person name="Nakayama T."/>
            <person name="Obornik M."/>
            <person name="Reyes-Prieto A."/>
            <person name="Armbrust E.V."/>
            <person name="Aves S.J."/>
            <person name="Beiko R.G."/>
            <person name="Coutinho P."/>
            <person name="Dacks J.B."/>
            <person name="Durnford D.G."/>
            <person name="Fast N.M."/>
            <person name="Green B.R."/>
            <person name="Grisdale C.J."/>
            <person name="Hempel F."/>
            <person name="Henrissat B."/>
            <person name="Hoppner M.P."/>
            <person name="Ishida K."/>
            <person name="Kim E."/>
            <person name="Koreny L."/>
            <person name="Kroth P.G."/>
            <person name="Liu Y."/>
            <person name="Malik S.B."/>
            <person name="Maier U.G."/>
            <person name="McRose D."/>
            <person name="Mock T."/>
            <person name="Neilson J.A."/>
            <person name="Onodera N.T."/>
            <person name="Poole A.M."/>
            <person name="Pritham E.J."/>
            <person name="Richards T.A."/>
            <person name="Rocap G."/>
            <person name="Roy S.W."/>
            <person name="Sarai C."/>
            <person name="Schaack S."/>
            <person name="Shirato S."/>
            <person name="Slamovits C.H."/>
            <person name="Spencer D.F."/>
            <person name="Suzuki S."/>
            <person name="Worden A.Z."/>
            <person name="Zauner S."/>
            <person name="Barry K."/>
            <person name="Bell C."/>
            <person name="Bharti A.K."/>
            <person name="Crow J.A."/>
            <person name="Grimwood J."/>
            <person name="Kramer R."/>
            <person name="Lindquist E."/>
            <person name="Lucas S."/>
            <person name="Salamov A."/>
            <person name="McFadden G.I."/>
            <person name="Lane C.E."/>
            <person name="Keeling P.J."/>
            <person name="Gray M.W."/>
            <person name="Grigoriev I.V."/>
            <person name="Archibald J.M."/>
        </authorList>
    </citation>
    <scope>NUCLEOTIDE SEQUENCE</scope>
    <source>
        <strain evidence="3 5">CCMP2712</strain>
    </source>
</reference>
<dbReference type="Gene3D" id="3.40.30.10">
    <property type="entry name" value="Glutaredoxin"/>
    <property type="match status" value="1"/>
</dbReference>
<keyword evidence="1" id="KW-0732">Signal</keyword>
<dbReference type="KEGG" id="gtt:GUITHDRAFT_89301"/>
<evidence type="ECO:0000256" key="1">
    <source>
        <dbReference type="SAM" id="SignalP"/>
    </source>
</evidence>
<protein>
    <recommendedName>
        <fullName evidence="2">Glutaredoxin domain-containing protein</fullName>
    </recommendedName>
</protein>